<sequence>MSMLQMTGQVANVLETPEGTNRDGDKYGGYHQVQILCQQVLANGEKRMELFTLRTENPEEFRKHQGKHISVPVGVFARSGSLNFYMEKGGLPKALNTVSQA</sequence>
<dbReference type="AlphaFoldDB" id="Q9L6K4"/>
<dbReference type="EMBL" id="AF233873">
    <property type="protein sequence ID" value="AAF37869.1"/>
    <property type="molecule type" value="Genomic_DNA"/>
</dbReference>
<organism evidence="1">
    <name type="scientific">Methylophaga thalassica</name>
    <dbReference type="NCBI Taxonomy" id="40223"/>
    <lineage>
        <taxon>Bacteria</taxon>
        <taxon>Pseudomonadati</taxon>
        <taxon>Pseudomonadota</taxon>
        <taxon>Gammaproteobacteria</taxon>
        <taxon>Thiotrichales</taxon>
        <taxon>Piscirickettsiaceae</taxon>
        <taxon>Methylophaga</taxon>
    </lineage>
</organism>
<accession>Q9L6K4</accession>
<protein>
    <recommendedName>
        <fullName evidence="2">Single-stranded DNA-binding protein</fullName>
    </recommendedName>
</protein>
<dbReference type="RefSeq" id="WP_010891954.1">
    <property type="nucleotide sequence ID" value="NC_002175.1"/>
</dbReference>
<name>Q9L6K4_9GAMM</name>
<geneLocation type="plasmid" evidence="1">
    <name>unnamed</name>
</geneLocation>
<evidence type="ECO:0008006" key="2">
    <source>
        <dbReference type="Google" id="ProtNLM"/>
    </source>
</evidence>
<keyword evidence="1" id="KW-0614">Plasmid</keyword>
<reference evidence="1" key="1">
    <citation type="journal article" date="2000" name="Plasmid">
        <title>Genetic analysis and complete nucleotide sequence of a 2-kb cryptic plasmid from the marine methylotroph Methylophaga thalassica S1.</title>
        <authorList>
            <person name="Chistoserdov A.Y."/>
        </authorList>
    </citation>
    <scope>NUCLEOTIDE SEQUENCE</scope>
    <source>
        <strain evidence="1">S1</strain>
        <plasmid evidence="1">unnamed</plasmid>
    </source>
</reference>
<proteinExistence type="predicted"/>
<evidence type="ECO:0000313" key="1">
    <source>
        <dbReference type="EMBL" id="AAF37869.1"/>
    </source>
</evidence>